<evidence type="ECO:0000256" key="4">
    <source>
        <dbReference type="ARBA" id="ARBA00022989"/>
    </source>
</evidence>
<feature type="transmembrane region" description="Helical" evidence="6">
    <location>
        <begin position="56"/>
        <end position="74"/>
    </location>
</feature>
<dbReference type="AlphaFoldDB" id="A0A3D9L1P8"/>
<feature type="transmembrane region" description="Helical" evidence="6">
    <location>
        <begin position="151"/>
        <end position="170"/>
    </location>
</feature>
<dbReference type="PANTHER" id="PTHR30250:SF11">
    <property type="entry name" value="O-ANTIGEN TRANSPORTER-RELATED"/>
    <property type="match status" value="1"/>
</dbReference>
<keyword evidence="8" id="KW-1185">Reference proteome</keyword>
<evidence type="ECO:0000256" key="1">
    <source>
        <dbReference type="ARBA" id="ARBA00004651"/>
    </source>
</evidence>
<evidence type="ECO:0000256" key="5">
    <source>
        <dbReference type="ARBA" id="ARBA00023136"/>
    </source>
</evidence>
<dbReference type="GO" id="GO:0005886">
    <property type="term" value="C:plasma membrane"/>
    <property type="evidence" value="ECO:0007669"/>
    <property type="project" value="UniProtKB-SubCell"/>
</dbReference>
<comment type="caution">
    <text evidence="7">The sequence shown here is derived from an EMBL/GenBank/DDBJ whole genome shotgun (WGS) entry which is preliminary data.</text>
</comment>
<feature type="transmembrane region" description="Helical" evidence="6">
    <location>
        <begin position="118"/>
        <end position="139"/>
    </location>
</feature>
<dbReference type="EMBL" id="QREG01000015">
    <property type="protein sequence ID" value="RED96153.1"/>
    <property type="molecule type" value="Genomic_DNA"/>
</dbReference>
<evidence type="ECO:0000313" key="7">
    <source>
        <dbReference type="EMBL" id="RED96153.1"/>
    </source>
</evidence>
<feature type="transmembrane region" description="Helical" evidence="6">
    <location>
        <begin position="320"/>
        <end position="342"/>
    </location>
</feature>
<name>A0A3D9L1P8_MARFU</name>
<proteinExistence type="predicted"/>
<feature type="transmembrane region" description="Helical" evidence="6">
    <location>
        <begin position="190"/>
        <end position="209"/>
    </location>
</feature>
<keyword evidence="2" id="KW-1003">Cell membrane</keyword>
<evidence type="ECO:0000313" key="8">
    <source>
        <dbReference type="Proteomes" id="UP000256779"/>
    </source>
</evidence>
<feature type="transmembrane region" description="Helical" evidence="6">
    <location>
        <begin position="354"/>
        <end position="373"/>
    </location>
</feature>
<organism evidence="7 8">
    <name type="scientific">Marinoscillum furvescens DSM 4134</name>
    <dbReference type="NCBI Taxonomy" id="1122208"/>
    <lineage>
        <taxon>Bacteria</taxon>
        <taxon>Pseudomonadati</taxon>
        <taxon>Bacteroidota</taxon>
        <taxon>Cytophagia</taxon>
        <taxon>Cytophagales</taxon>
        <taxon>Reichenbachiellaceae</taxon>
        <taxon>Marinoscillum</taxon>
    </lineage>
</organism>
<evidence type="ECO:0000256" key="3">
    <source>
        <dbReference type="ARBA" id="ARBA00022692"/>
    </source>
</evidence>
<feature type="transmembrane region" description="Helical" evidence="6">
    <location>
        <begin position="296"/>
        <end position="314"/>
    </location>
</feature>
<accession>A0A3D9L1P8</accession>
<protein>
    <submittedName>
        <fullName evidence="7">O-antigen/teichoic acid export membrane protein</fullName>
    </submittedName>
</protein>
<feature type="transmembrane region" description="Helical" evidence="6">
    <location>
        <begin position="94"/>
        <end position="112"/>
    </location>
</feature>
<keyword evidence="4 6" id="KW-1133">Transmembrane helix</keyword>
<feature type="transmembrane region" description="Helical" evidence="6">
    <location>
        <begin position="230"/>
        <end position="252"/>
    </location>
</feature>
<keyword evidence="3 6" id="KW-0812">Transmembrane</keyword>
<reference evidence="7 8" key="1">
    <citation type="submission" date="2018-07" db="EMBL/GenBank/DDBJ databases">
        <title>Genomic Encyclopedia of Type Strains, Phase IV (KMG-IV): sequencing the most valuable type-strain genomes for metagenomic binning, comparative biology and taxonomic classification.</title>
        <authorList>
            <person name="Goeker M."/>
        </authorList>
    </citation>
    <scope>NUCLEOTIDE SEQUENCE [LARGE SCALE GENOMIC DNA]</scope>
    <source>
        <strain evidence="7 8">DSM 4134</strain>
    </source>
</reference>
<feature type="transmembrane region" description="Helical" evidence="6">
    <location>
        <begin position="30"/>
        <end position="50"/>
    </location>
</feature>
<feature type="transmembrane region" description="Helical" evidence="6">
    <location>
        <begin position="264"/>
        <end position="289"/>
    </location>
</feature>
<evidence type="ECO:0000256" key="6">
    <source>
        <dbReference type="SAM" id="Phobius"/>
    </source>
</evidence>
<comment type="subcellular location">
    <subcellularLocation>
        <location evidence="1">Cell membrane</location>
        <topology evidence="1">Multi-pass membrane protein</topology>
    </subcellularLocation>
</comment>
<evidence type="ECO:0000256" key="2">
    <source>
        <dbReference type="ARBA" id="ARBA00022475"/>
    </source>
</evidence>
<gene>
    <name evidence="7" type="ORF">C7460_11542</name>
</gene>
<keyword evidence="5 6" id="KW-0472">Membrane</keyword>
<sequence length="376" mass="42867">MTNLLSFGLPAAIQRIGMNTSNKSYYSNILVYKLVVGILVILIILPLCYFLNFQVWWVHTCLAVLIGFLQSNLLIIENKFIAEESSLKHRSYTFLRFLIITLLIATYVALIEGGVTEIVVIQLVVLTLYNIHLILRLKVSEIKKIKEEKQSIAFGLHSLPFGLALWGLNMADRLVLESFVDLEALSIYSVGYQIASIIIVVAMGIRDAWRPKLYKTLENEHKHYTNSKVFIYYSWIIFLLCSGIPLISQFIFDSFESLSQYTNSLRITSIVVIGMYFQSLSIALIGLLLYQNSAKLISQISIIIFLINLGLNIVFVPKYGIYACAYITIITYLLQFTITGIFVKRVFHNIYMNVFYLGVTIQSILFILTLKLITNS</sequence>
<dbReference type="Proteomes" id="UP000256779">
    <property type="component" value="Unassembled WGS sequence"/>
</dbReference>
<dbReference type="PANTHER" id="PTHR30250">
    <property type="entry name" value="PST FAMILY PREDICTED COLANIC ACID TRANSPORTER"/>
    <property type="match status" value="1"/>
</dbReference>
<dbReference type="InterPro" id="IPR050833">
    <property type="entry name" value="Poly_Biosynth_Transport"/>
</dbReference>